<name>A0A4S2LRU1_OPIFE</name>
<evidence type="ECO:0000256" key="5">
    <source>
        <dbReference type="ARBA" id="ARBA00023125"/>
    </source>
</evidence>
<dbReference type="STRING" id="147828.A0A4S2LRU1"/>
<dbReference type="GO" id="GO:1990837">
    <property type="term" value="F:sequence-specific double-stranded DNA binding"/>
    <property type="evidence" value="ECO:0007669"/>
    <property type="project" value="TreeGrafter"/>
</dbReference>
<accession>A0A4S2LRU1</accession>
<gene>
    <name evidence="14" type="ORF">CRM22_006860</name>
</gene>
<dbReference type="InterPro" id="IPR052294">
    <property type="entry name" value="VSX_homeobox_regulators"/>
</dbReference>
<feature type="domain" description="Homeobox" evidence="12">
    <location>
        <begin position="365"/>
        <end position="425"/>
    </location>
</feature>
<dbReference type="Proteomes" id="UP000308267">
    <property type="component" value="Unassembled WGS sequence"/>
</dbReference>
<dbReference type="InterPro" id="IPR017970">
    <property type="entry name" value="Homeobox_CS"/>
</dbReference>
<dbReference type="AlphaFoldDB" id="A0A4S2LRU1"/>
<dbReference type="InterPro" id="IPR001356">
    <property type="entry name" value="HD"/>
</dbReference>
<feature type="region of interest" description="Disordered" evidence="11">
    <location>
        <begin position="478"/>
        <end position="520"/>
    </location>
</feature>
<dbReference type="Pfam" id="PF00046">
    <property type="entry name" value="Homeodomain"/>
    <property type="match status" value="1"/>
</dbReference>
<feature type="region of interest" description="Disordered" evidence="11">
    <location>
        <begin position="47"/>
        <end position="90"/>
    </location>
</feature>
<keyword evidence="8 9" id="KW-0539">Nucleus</keyword>
<reference evidence="14 15" key="1">
    <citation type="journal article" date="2019" name="BMC Genomics">
        <title>New insights from Opisthorchis felineus genome: update on genomics of the epidemiologically important liver flukes.</title>
        <authorList>
            <person name="Ershov N.I."/>
            <person name="Mordvinov V.A."/>
            <person name="Prokhortchouk E.B."/>
            <person name="Pakharukova M.Y."/>
            <person name="Gunbin K.V."/>
            <person name="Ustyantsev K."/>
            <person name="Genaev M.A."/>
            <person name="Blinov A.G."/>
            <person name="Mazur A."/>
            <person name="Boulygina E."/>
            <person name="Tsygankova S."/>
            <person name="Khrameeva E."/>
            <person name="Chekanov N."/>
            <person name="Fan G."/>
            <person name="Xiao A."/>
            <person name="Zhang H."/>
            <person name="Xu X."/>
            <person name="Yang H."/>
            <person name="Solovyev V."/>
            <person name="Lee S.M."/>
            <person name="Liu X."/>
            <person name="Afonnikov D.A."/>
            <person name="Skryabin K.G."/>
        </authorList>
    </citation>
    <scope>NUCLEOTIDE SEQUENCE [LARGE SCALE GENOMIC DNA]</scope>
    <source>
        <strain evidence="14">AK-0245</strain>
        <tissue evidence="14">Whole organism</tissue>
    </source>
</reference>
<evidence type="ECO:0008006" key="16">
    <source>
        <dbReference type="Google" id="ProtNLM"/>
    </source>
</evidence>
<dbReference type="OrthoDB" id="6266084at2759"/>
<keyword evidence="6 9" id="KW-0371">Homeobox</keyword>
<evidence type="ECO:0000259" key="12">
    <source>
        <dbReference type="PROSITE" id="PS50071"/>
    </source>
</evidence>
<feature type="compositionally biased region" description="Low complexity" evidence="11">
    <location>
        <begin position="80"/>
        <end position="90"/>
    </location>
</feature>
<keyword evidence="7" id="KW-0804">Transcription</keyword>
<evidence type="ECO:0000313" key="15">
    <source>
        <dbReference type="Proteomes" id="UP000308267"/>
    </source>
</evidence>
<dbReference type="SMART" id="SM00389">
    <property type="entry name" value="HOX"/>
    <property type="match status" value="1"/>
</dbReference>
<dbReference type="Gene3D" id="1.10.10.60">
    <property type="entry name" value="Homeodomain-like"/>
    <property type="match status" value="1"/>
</dbReference>
<evidence type="ECO:0000256" key="2">
    <source>
        <dbReference type="ARBA" id="ARBA00005733"/>
    </source>
</evidence>
<dbReference type="PROSITE" id="PS51496">
    <property type="entry name" value="CVC"/>
    <property type="match status" value="1"/>
</dbReference>
<dbReference type="PANTHER" id="PTHR46892">
    <property type="entry name" value="VISUAL SYSTEM HOMEOBOX 2"/>
    <property type="match status" value="1"/>
</dbReference>
<keyword evidence="3" id="KW-0217">Developmental protein</keyword>
<dbReference type="CDD" id="cd00086">
    <property type="entry name" value="homeodomain"/>
    <property type="match status" value="1"/>
</dbReference>
<dbReference type="InterPro" id="IPR009057">
    <property type="entry name" value="Homeodomain-like_sf"/>
</dbReference>
<feature type="region of interest" description="Disordered" evidence="11">
    <location>
        <begin position="337"/>
        <end position="357"/>
    </location>
</feature>
<comment type="subcellular location">
    <subcellularLocation>
        <location evidence="1 9 10">Nucleus</location>
    </subcellularLocation>
</comment>
<dbReference type="InterPro" id="IPR023339">
    <property type="entry name" value="CVC"/>
</dbReference>
<dbReference type="PANTHER" id="PTHR46892:SF3">
    <property type="entry name" value="VISUAL SYSTEM HOMEOBOX 2"/>
    <property type="match status" value="1"/>
</dbReference>
<evidence type="ECO:0000256" key="9">
    <source>
        <dbReference type="PROSITE-ProRule" id="PRU00108"/>
    </source>
</evidence>
<evidence type="ECO:0000259" key="13">
    <source>
        <dbReference type="PROSITE" id="PS51496"/>
    </source>
</evidence>
<organism evidence="14 15">
    <name type="scientific">Opisthorchis felineus</name>
    <dbReference type="NCBI Taxonomy" id="147828"/>
    <lineage>
        <taxon>Eukaryota</taxon>
        <taxon>Metazoa</taxon>
        <taxon>Spiralia</taxon>
        <taxon>Lophotrochozoa</taxon>
        <taxon>Platyhelminthes</taxon>
        <taxon>Trematoda</taxon>
        <taxon>Digenea</taxon>
        <taxon>Opisthorchiida</taxon>
        <taxon>Opisthorchiata</taxon>
        <taxon>Opisthorchiidae</taxon>
        <taxon>Opisthorchis</taxon>
    </lineage>
</organism>
<feature type="DNA-binding region" description="Homeobox" evidence="9">
    <location>
        <begin position="367"/>
        <end position="426"/>
    </location>
</feature>
<dbReference type="SUPFAM" id="SSF46689">
    <property type="entry name" value="Homeodomain-like"/>
    <property type="match status" value="1"/>
</dbReference>
<feature type="compositionally biased region" description="Polar residues" evidence="11">
    <location>
        <begin position="59"/>
        <end position="68"/>
    </location>
</feature>
<keyword evidence="5 9" id="KW-0238">DNA-binding</keyword>
<comment type="similarity">
    <text evidence="2">Belongs to the paired homeobox family.</text>
</comment>
<dbReference type="EMBL" id="SJOL01007141">
    <property type="protein sequence ID" value="TGZ63517.1"/>
    <property type="molecule type" value="Genomic_DNA"/>
</dbReference>
<protein>
    <recommendedName>
        <fullName evidence="16">Homeobox domain-containing protein</fullName>
    </recommendedName>
</protein>
<dbReference type="GO" id="GO:0000981">
    <property type="term" value="F:DNA-binding transcription factor activity, RNA polymerase II-specific"/>
    <property type="evidence" value="ECO:0007669"/>
    <property type="project" value="InterPro"/>
</dbReference>
<dbReference type="FunFam" id="1.10.10.60:FF:000383">
    <property type="entry name" value="box A-binding factor"/>
    <property type="match status" value="1"/>
</dbReference>
<feature type="compositionally biased region" description="Basic residues" evidence="11">
    <location>
        <begin position="70"/>
        <end position="79"/>
    </location>
</feature>
<evidence type="ECO:0000256" key="6">
    <source>
        <dbReference type="ARBA" id="ARBA00023155"/>
    </source>
</evidence>
<evidence type="ECO:0000256" key="11">
    <source>
        <dbReference type="SAM" id="MobiDB-lite"/>
    </source>
</evidence>
<dbReference type="GO" id="GO:0005634">
    <property type="term" value="C:nucleus"/>
    <property type="evidence" value="ECO:0007669"/>
    <property type="project" value="UniProtKB-SubCell"/>
</dbReference>
<evidence type="ECO:0000256" key="8">
    <source>
        <dbReference type="ARBA" id="ARBA00023242"/>
    </source>
</evidence>
<keyword evidence="4" id="KW-0805">Transcription regulation</keyword>
<evidence type="ECO:0000256" key="7">
    <source>
        <dbReference type="ARBA" id="ARBA00023163"/>
    </source>
</evidence>
<evidence type="ECO:0000256" key="3">
    <source>
        <dbReference type="ARBA" id="ARBA00022473"/>
    </source>
</evidence>
<evidence type="ECO:0000256" key="4">
    <source>
        <dbReference type="ARBA" id="ARBA00023015"/>
    </source>
</evidence>
<evidence type="ECO:0000256" key="10">
    <source>
        <dbReference type="RuleBase" id="RU000682"/>
    </source>
</evidence>
<sequence length="520" mass="57789">MLESTNSHGRLNAGTFTIQKLLGLLPDSQEIKHNDANSMAVLNSDEPTLNVAPEYPPNGQGNWHCDSSTGHHRTPRRRTPSSPLRSSPVTTFTHSQLFNSMERFTQPNVSPTPDNDMVYAIMNIYRSYPALIESGKTQSRWLEQLQKCNQFTGRHIHKAAAPRSLLRHIPTCAQNDCPTCIPLSYRSTSGPVLSLETQPSHTSVYPPSPSSLQRSHTFWSGLHSEHLTANSLDDRPMDFHVCDLQSGSKDTNSGLDTGQVEHETTKSRTWQTPPTAVLNCHTFGVPPGFTGSSLASPHASGGPHSSNFMEHCGNGELTDYTSGHFDENVQSEQKAERQIHSVHPPGSFGRGTSKLRCTRDESAASKRRRHRTIFTNAQLEKLEKAFHEAHYPDVYQRELLSVTADLPEDRIQVWFQNRRAKWRKTEKTWGKSSIMAEYGLYGAMVRHSLPLPKTILKAAVENDGESCARWLLGMHRKTSNTSSLADDPSGPNDKAASDPHLPPVAKKEANNEDLGPVQQT</sequence>
<dbReference type="PROSITE" id="PS50071">
    <property type="entry name" value="HOMEOBOX_2"/>
    <property type="match status" value="1"/>
</dbReference>
<feature type="domain" description="CVC" evidence="13">
    <location>
        <begin position="427"/>
        <end position="480"/>
    </location>
</feature>
<keyword evidence="15" id="KW-1185">Reference proteome</keyword>
<proteinExistence type="inferred from homology"/>
<evidence type="ECO:0000256" key="1">
    <source>
        <dbReference type="ARBA" id="ARBA00004123"/>
    </source>
</evidence>
<comment type="caution">
    <text evidence="14">The sequence shown here is derived from an EMBL/GenBank/DDBJ whole genome shotgun (WGS) entry which is preliminary data.</text>
</comment>
<dbReference type="PROSITE" id="PS00027">
    <property type="entry name" value="HOMEOBOX_1"/>
    <property type="match status" value="1"/>
</dbReference>
<evidence type="ECO:0000313" key="14">
    <source>
        <dbReference type="EMBL" id="TGZ63517.1"/>
    </source>
</evidence>